<dbReference type="GO" id="GO:0047355">
    <property type="term" value="F:CDP-glycerol glycerophosphotransferase activity"/>
    <property type="evidence" value="ECO:0007669"/>
    <property type="project" value="InterPro"/>
</dbReference>
<dbReference type="EMBL" id="JACQMJ010000008">
    <property type="protein sequence ID" value="MBI4132324.1"/>
    <property type="molecule type" value="Genomic_DNA"/>
</dbReference>
<dbReference type="GO" id="GO:0016020">
    <property type="term" value="C:membrane"/>
    <property type="evidence" value="ECO:0007669"/>
    <property type="project" value="InterPro"/>
</dbReference>
<evidence type="ECO:0000313" key="2">
    <source>
        <dbReference type="Proteomes" id="UP000704960"/>
    </source>
</evidence>
<gene>
    <name evidence="1" type="ORF">HY474_01695</name>
</gene>
<dbReference type="SUPFAM" id="SSF53756">
    <property type="entry name" value="UDP-Glycosyltransferase/glycogen phosphorylase"/>
    <property type="match status" value="1"/>
</dbReference>
<dbReference type="InterPro" id="IPR043148">
    <property type="entry name" value="TagF_C"/>
</dbReference>
<name>A0A932YY42_9BACT</name>
<dbReference type="InterPro" id="IPR007554">
    <property type="entry name" value="Glycerophosphate_synth"/>
</dbReference>
<evidence type="ECO:0000313" key="1">
    <source>
        <dbReference type="EMBL" id="MBI4132324.1"/>
    </source>
</evidence>
<reference evidence="1" key="1">
    <citation type="submission" date="2020-07" db="EMBL/GenBank/DDBJ databases">
        <title>Huge and variable diversity of episymbiotic CPR bacteria and DPANN archaea in groundwater ecosystems.</title>
        <authorList>
            <person name="He C.Y."/>
            <person name="Keren R."/>
            <person name="Whittaker M."/>
            <person name="Farag I.F."/>
            <person name="Doudna J."/>
            <person name="Cate J.H.D."/>
            <person name="Banfield J.F."/>
        </authorList>
    </citation>
    <scope>NUCLEOTIDE SEQUENCE</scope>
    <source>
        <strain evidence="1">NC_groundwater_1226_Ag_S-0.1um_59_124</strain>
    </source>
</reference>
<dbReference type="Proteomes" id="UP000704960">
    <property type="component" value="Unassembled WGS sequence"/>
</dbReference>
<dbReference type="AlphaFoldDB" id="A0A932YY42"/>
<protein>
    <submittedName>
        <fullName evidence="1">CDP-glycerol glycerophosphotransferase family protein</fullName>
    </submittedName>
</protein>
<dbReference type="Pfam" id="PF04464">
    <property type="entry name" value="Glyphos_transf"/>
    <property type="match status" value="1"/>
</dbReference>
<proteinExistence type="predicted"/>
<comment type="caution">
    <text evidence="1">The sequence shown here is derived from an EMBL/GenBank/DDBJ whole genome shotgun (WGS) entry which is preliminary data.</text>
</comment>
<dbReference type="Gene3D" id="3.40.50.12580">
    <property type="match status" value="1"/>
</dbReference>
<accession>A0A932YY42</accession>
<sequence length="443" mass="50208">MKAILITSFHPLISRNILSTPLIDLLISGGVRVILAVPENKTGFFESEFIRDGVSVAGVSRDLTRRDRILRYLALAALGTRALAIKRKSDMGGSGALLTRLIANRPLARRAIRALDAVITPRGRFSALLGRERPDIVFSTDVQNENDVRLIREAKRRHIPVVGMVRSWDNLTAKGLIRVVPDRLIVHNEIIKGEAVKLHGISEDKISVVGIPHYDRYLTGPAHQREQFCGQLNLDPAKRFVIYAPVGDRYLRENKVDREIIDLIVSFLPPSHHLIVRLPPMDSVVLDNRPDFPNVTVMRPGKQLSRNKVMFRNNELTLQDDELLRDMLFYCDLVVSGPSTFIIDAAVFDKPIILVGFDGDTTPPYYESIRRYWDYDHMRSIISSGGARFARSKEELAAWARRYLNDASLDRADRRRIATEYCWRLDGQSSQRLVDALNHVCGQ</sequence>
<organism evidence="1 2">
    <name type="scientific">Candidatus Sungiibacteriota bacterium</name>
    <dbReference type="NCBI Taxonomy" id="2750080"/>
    <lineage>
        <taxon>Bacteria</taxon>
        <taxon>Candidatus Sungiibacteriota</taxon>
    </lineage>
</organism>